<sequence length="38" mass="4209">MIELVIAALIFGAALLLAPKPQPKRILVKAERKRRGLN</sequence>
<reference evidence="1 2" key="1">
    <citation type="submission" date="2017-05" db="EMBL/GenBank/DDBJ databases">
        <authorList>
            <person name="Song R."/>
            <person name="Chenine A.L."/>
            <person name="Ruprecht R.M."/>
        </authorList>
    </citation>
    <scope>NUCLEOTIDE SEQUENCE [LARGE SCALE GENOMIC DNA]</scope>
    <source>
        <strain evidence="1 2">CECT 8663</strain>
    </source>
</reference>
<organism evidence="1 2">
    <name type="scientific">Pelagimonas varians</name>
    <dbReference type="NCBI Taxonomy" id="696760"/>
    <lineage>
        <taxon>Bacteria</taxon>
        <taxon>Pseudomonadati</taxon>
        <taxon>Pseudomonadota</taxon>
        <taxon>Alphaproteobacteria</taxon>
        <taxon>Rhodobacterales</taxon>
        <taxon>Roseobacteraceae</taxon>
        <taxon>Pelagimonas</taxon>
    </lineage>
</organism>
<proteinExistence type="predicted"/>
<gene>
    <name evidence="1" type="ORF">PEV8663_00171</name>
</gene>
<dbReference type="EMBL" id="FXYH01000001">
    <property type="protein sequence ID" value="SMX33110.1"/>
    <property type="molecule type" value="Genomic_DNA"/>
</dbReference>
<keyword evidence="2" id="KW-1185">Reference proteome</keyword>
<protein>
    <submittedName>
        <fullName evidence="1">Uncharacterized protein</fullName>
    </submittedName>
</protein>
<evidence type="ECO:0000313" key="2">
    <source>
        <dbReference type="Proteomes" id="UP000220836"/>
    </source>
</evidence>
<accession>A0A238JR32</accession>
<dbReference type="AlphaFoldDB" id="A0A238JR32"/>
<evidence type="ECO:0000313" key="1">
    <source>
        <dbReference type="EMBL" id="SMX33110.1"/>
    </source>
</evidence>
<name>A0A238JR32_9RHOB</name>
<dbReference type="Proteomes" id="UP000220836">
    <property type="component" value="Unassembled WGS sequence"/>
</dbReference>